<dbReference type="GO" id="GO:0016042">
    <property type="term" value="P:lipid catabolic process"/>
    <property type="evidence" value="ECO:0007669"/>
    <property type="project" value="UniProtKB-KW"/>
</dbReference>
<evidence type="ECO:0000256" key="2">
    <source>
        <dbReference type="ARBA" id="ARBA00004613"/>
    </source>
</evidence>
<accession>A0A1I1S7S7</accession>
<keyword evidence="6" id="KW-0378">Hydrolase</keyword>
<evidence type="ECO:0000256" key="3">
    <source>
        <dbReference type="ARBA" id="ARBA00013279"/>
    </source>
</evidence>
<keyword evidence="8" id="KW-0443">Lipid metabolism</keyword>
<evidence type="ECO:0000256" key="1">
    <source>
        <dbReference type="ARBA" id="ARBA00001024"/>
    </source>
</evidence>
<dbReference type="RefSeq" id="WP_090094401.1">
    <property type="nucleotide sequence ID" value="NZ_FOMG01000046.1"/>
</dbReference>
<evidence type="ECO:0000313" key="12">
    <source>
        <dbReference type="Proteomes" id="UP000199263"/>
    </source>
</evidence>
<gene>
    <name evidence="11" type="ORF">SAMN05421842_1465</name>
</gene>
<reference evidence="11 12" key="1">
    <citation type="submission" date="2016-10" db="EMBL/GenBank/DDBJ databases">
        <authorList>
            <person name="de Groot N.N."/>
        </authorList>
    </citation>
    <scope>NUCLEOTIDE SEQUENCE [LARGE SCALE GENOMIC DNA]</scope>
    <source>
        <strain evidence="11 12">DSM 12992</strain>
    </source>
</reference>
<evidence type="ECO:0000256" key="4">
    <source>
        <dbReference type="ARBA" id="ARBA00022525"/>
    </source>
</evidence>
<sequence>MKKSLTKIIGITLLAFSISLTNFPVTAGAVEQKTQIQQSVQAVEAEVGSHKTIESTKDITETIKKTDNTKLQEMQKVQEAPAVQESEKVKEEQEVTNLPKIDEINNSVKPDEEEVKQTEDVSEVPSIELPELNTANITQGNNYPIVLVHGFLGFGRDELLGYKYWGGVVDVQEELNDLGHQTYTATVGPVSSNWDRACELYAYIVGGKVDYGEAHAKKFGHNRYGRTYPGLYKNISNENKIHLIGHSMGGQTIRTLTQLLTEGSKDEMNYGQGNLSPLFEGGKHWVYSITTISTPNNGTTIADAVPAREFLSSAFGILGTITGRSNLASSLYDFKLDQWGLKRQYGESQFKYIRRVLGSDIWDRTKDISTYDLSTQGARELNRWVKAQPDVYYFSWSTCATKESLITDHSIAQIGPMNPILYPTADIMGRYTRNRAGLPVIDKKWFPNDGVVNTYSQSGPILDSNDIIKQYNGEAKIGQWNVMPRLINTDHMDIVGSFGDVEDWYNDYADFLSKLPQ</sequence>
<evidence type="ECO:0000259" key="10">
    <source>
        <dbReference type="Pfam" id="PF24708"/>
    </source>
</evidence>
<dbReference type="PANTHER" id="PTHR34043:SF3">
    <property type="entry name" value="ALPHA_BETA-HYDROLASES SUPERFAMILY PROTEIN"/>
    <property type="match status" value="1"/>
</dbReference>
<keyword evidence="12" id="KW-1185">Reference proteome</keyword>
<evidence type="ECO:0000256" key="9">
    <source>
        <dbReference type="SAM" id="SignalP"/>
    </source>
</evidence>
<dbReference type="InterPro" id="IPR056304">
    <property type="entry name" value="Lip-like_C"/>
</dbReference>
<name>A0A1I1S7S7_9CLOT</name>
<feature type="signal peptide" evidence="9">
    <location>
        <begin position="1"/>
        <end position="27"/>
    </location>
</feature>
<evidence type="ECO:0000313" key="11">
    <source>
        <dbReference type="EMBL" id="SFD42402.1"/>
    </source>
</evidence>
<protein>
    <recommendedName>
        <fullName evidence="3">triacylglycerol lipase</fullName>
        <ecNumber evidence="3">3.1.1.3</ecNumber>
    </recommendedName>
</protein>
<comment type="catalytic activity">
    <reaction evidence="1">
        <text>a triacylglycerol + H2O = a diacylglycerol + a fatty acid + H(+)</text>
        <dbReference type="Rhea" id="RHEA:12044"/>
        <dbReference type="ChEBI" id="CHEBI:15377"/>
        <dbReference type="ChEBI" id="CHEBI:15378"/>
        <dbReference type="ChEBI" id="CHEBI:17855"/>
        <dbReference type="ChEBI" id="CHEBI:18035"/>
        <dbReference type="ChEBI" id="CHEBI:28868"/>
        <dbReference type="EC" id="3.1.1.3"/>
    </reaction>
</comment>
<dbReference type="InterPro" id="IPR029058">
    <property type="entry name" value="AB_hydrolase_fold"/>
</dbReference>
<feature type="domain" description="Lipase-like C-terminal" evidence="10">
    <location>
        <begin position="141"/>
        <end position="513"/>
    </location>
</feature>
<dbReference type="PANTHER" id="PTHR34043">
    <property type="entry name" value="ALPHA/BETA-HYDROLASES SUPERFAMILY PROTEIN"/>
    <property type="match status" value="1"/>
</dbReference>
<dbReference type="Proteomes" id="UP000199263">
    <property type="component" value="Unassembled WGS sequence"/>
</dbReference>
<dbReference type="Pfam" id="PF24708">
    <property type="entry name" value="Lip_C"/>
    <property type="match status" value="1"/>
</dbReference>
<comment type="subcellular location">
    <subcellularLocation>
        <location evidence="2">Secreted</location>
    </subcellularLocation>
</comment>
<dbReference type="OrthoDB" id="2004167at2"/>
<dbReference type="AlphaFoldDB" id="A0A1I1S7S7"/>
<organism evidence="11 12">
    <name type="scientific">Clostridium uliginosum</name>
    <dbReference type="NCBI Taxonomy" id="119641"/>
    <lineage>
        <taxon>Bacteria</taxon>
        <taxon>Bacillati</taxon>
        <taxon>Bacillota</taxon>
        <taxon>Clostridia</taxon>
        <taxon>Eubacteriales</taxon>
        <taxon>Clostridiaceae</taxon>
        <taxon>Clostridium</taxon>
    </lineage>
</organism>
<dbReference type="GO" id="GO:0004806">
    <property type="term" value="F:triacylglycerol lipase activity"/>
    <property type="evidence" value="ECO:0007669"/>
    <property type="project" value="UniProtKB-EC"/>
</dbReference>
<dbReference type="Gene3D" id="3.40.50.1820">
    <property type="entry name" value="alpha/beta hydrolase"/>
    <property type="match status" value="1"/>
</dbReference>
<proteinExistence type="predicted"/>
<evidence type="ECO:0000256" key="6">
    <source>
        <dbReference type="ARBA" id="ARBA00022801"/>
    </source>
</evidence>
<evidence type="ECO:0000256" key="7">
    <source>
        <dbReference type="ARBA" id="ARBA00022963"/>
    </source>
</evidence>
<dbReference type="EC" id="3.1.1.3" evidence="3"/>
<feature type="chain" id="PRO_5039127101" description="triacylglycerol lipase" evidence="9">
    <location>
        <begin position="28"/>
        <end position="517"/>
    </location>
</feature>
<dbReference type="GO" id="GO:0005576">
    <property type="term" value="C:extracellular region"/>
    <property type="evidence" value="ECO:0007669"/>
    <property type="project" value="UniProtKB-SubCell"/>
</dbReference>
<evidence type="ECO:0000256" key="5">
    <source>
        <dbReference type="ARBA" id="ARBA00022729"/>
    </source>
</evidence>
<dbReference type="STRING" id="119641.SAMN05421842_1465"/>
<evidence type="ECO:0000256" key="8">
    <source>
        <dbReference type="ARBA" id="ARBA00023098"/>
    </source>
</evidence>
<dbReference type="EMBL" id="FOMG01000046">
    <property type="protein sequence ID" value="SFD42402.1"/>
    <property type="molecule type" value="Genomic_DNA"/>
</dbReference>
<keyword evidence="5 9" id="KW-0732">Signal</keyword>
<keyword evidence="4" id="KW-0964">Secreted</keyword>
<dbReference type="SUPFAM" id="SSF53474">
    <property type="entry name" value="alpha/beta-Hydrolases"/>
    <property type="match status" value="1"/>
</dbReference>
<keyword evidence="7" id="KW-0442">Lipid degradation</keyword>